<dbReference type="PANTHER" id="PTHR48068:SF4">
    <property type="entry name" value="TATA-BOX BINDING PROTEIN ASSOCIATED FACTOR 9"/>
    <property type="match status" value="1"/>
</dbReference>
<keyword evidence="4" id="KW-0804">Transcription</keyword>
<dbReference type="GO" id="GO:0046982">
    <property type="term" value="F:protein heterodimerization activity"/>
    <property type="evidence" value="ECO:0007669"/>
    <property type="project" value="InterPro"/>
</dbReference>
<evidence type="ECO:0000256" key="3">
    <source>
        <dbReference type="ARBA" id="ARBA00023015"/>
    </source>
</evidence>
<feature type="signal peptide" evidence="6">
    <location>
        <begin position="1"/>
        <end position="21"/>
    </location>
</feature>
<reference evidence="7" key="1">
    <citation type="journal article" date="2020" name="Stud. Mycol.">
        <title>101 Dothideomycetes genomes: a test case for predicting lifestyles and emergence of pathogens.</title>
        <authorList>
            <person name="Haridas S."/>
            <person name="Albert R."/>
            <person name="Binder M."/>
            <person name="Bloem J."/>
            <person name="Labutti K."/>
            <person name="Salamov A."/>
            <person name="Andreopoulos B."/>
            <person name="Baker S."/>
            <person name="Barry K."/>
            <person name="Bills G."/>
            <person name="Bluhm B."/>
            <person name="Cannon C."/>
            <person name="Castanera R."/>
            <person name="Culley D."/>
            <person name="Daum C."/>
            <person name="Ezra D."/>
            <person name="Gonzalez J."/>
            <person name="Henrissat B."/>
            <person name="Kuo A."/>
            <person name="Liang C."/>
            <person name="Lipzen A."/>
            <person name="Lutzoni F."/>
            <person name="Magnuson J."/>
            <person name="Mondo S."/>
            <person name="Nolan M."/>
            <person name="Ohm R."/>
            <person name="Pangilinan J."/>
            <person name="Park H.-J."/>
            <person name="Ramirez L."/>
            <person name="Alfaro M."/>
            <person name="Sun H."/>
            <person name="Tritt A."/>
            <person name="Yoshinaga Y."/>
            <person name="Zwiers L.-H."/>
            <person name="Turgeon B."/>
            <person name="Goodwin S."/>
            <person name="Spatafora J."/>
            <person name="Crous P."/>
            <person name="Grigoriev I."/>
        </authorList>
    </citation>
    <scope>NUCLEOTIDE SEQUENCE</scope>
    <source>
        <strain evidence="7">CBS 101060</strain>
    </source>
</reference>
<gene>
    <name evidence="7" type="ORF">M501DRAFT_921960</name>
</gene>
<dbReference type="SUPFAM" id="SSF47113">
    <property type="entry name" value="Histone-fold"/>
    <property type="match status" value="1"/>
</dbReference>
<keyword evidence="8" id="KW-1185">Reference proteome</keyword>
<dbReference type="GO" id="GO:0000124">
    <property type="term" value="C:SAGA complex"/>
    <property type="evidence" value="ECO:0007669"/>
    <property type="project" value="TreeGrafter"/>
</dbReference>
<dbReference type="AlphaFoldDB" id="A0A9P4SB28"/>
<dbReference type="Pfam" id="PF02291">
    <property type="entry name" value="TFIID-31kDa"/>
    <property type="match status" value="1"/>
</dbReference>
<feature type="chain" id="PRO_5040250279" evidence="6">
    <location>
        <begin position="22"/>
        <end position="117"/>
    </location>
</feature>
<dbReference type="GO" id="GO:0005669">
    <property type="term" value="C:transcription factor TFIID complex"/>
    <property type="evidence" value="ECO:0007669"/>
    <property type="project" value="TreeGrafter"/>
</dbReference>
<dbReference type="Gene3D" id="1.10.20.10">
    <property type="entry name" value="Histone, subunit A"/>
    <property type="match status" value="1"/>
</dbReference>
<dbReference type="Proteomes" id="UP000799429">
    <property type="component" value="Unassembled WGS sequence"/>
</dbReference>
<organism evidence="7 8">
    <name type="scientific">Patellaria atrata CBS 101060</name>
    <dbReference type="NCBI Taxonomy" id="1346257"/>
    <lineage>
        <taxon>Eukaryota</taxon>
        <taxon>Fungi</taxon>
        <taxon>Dikarya</taxon>
        <taxon>Ascomycota</taxon>
        <taxon>Pezizomycotina</taxon>
        <taxon>Dothideomycetes</taxon>
        <taxon>Dothideomycetes incertae sedis</taxon>
        <taxon>Patellariales</taxon>
        <taxon>Patellariaceae</taxon>
        <taxon>Patellaria</taxon>
    </lineage>
</organism>
<evidence type="ECO:0000256" key="6">
    <source>
        <dbReference type="SAM" id="SignalP"/>
    </source>
</evidence>
<keyword evidence="3" id="KW-0805">Transcription regulation</keyword>
<dbReference type="PANTHER" id="PTHR48068">
    <property type="entry name" value="TAF9 RNA POLYMERASE II, TATA BOX-BINDING PROTEIN (TBP)-ASSOCIATED FACTOR"/>
    <property type="match status" value="1"/>
</dbReference>
<keyword evidence="6" id="KW-0732">Signal</keyword>
<comment type="similarity">
    <text evidence="2">Belongs to the TAF9 family.</text>
</comment>
<dbReference type="GO" id="GO:0016251">
    <property type="term" value="F:RNA polymerase II general transcription initiation factor activity"/>
    <property type="evidence" value="ECO:0007669"/>
    <property type="project" value="TreeGrafter"/>
</dbReference>
<dbReference type="GO" id="GO:0003713">
    <property type="term" value="F:transcription coactivator activity"/>
    <property type="evidence" value="ECO:0007669"/>
    <property type="project" value="TreeGrafter"/>
</dbReference>
<evidence type="ECO:0000313" key="7">
    <source>
        <dbReference type="EMBL" id="KAF2839361.1"/>
    </source>
</evidence>
<dbReference type="InterPro" id="IPR003162">
    <property type="entry name" value="TFIID-31"/>
</dbReference>
<feature type="non-terminal residue" evidence="7">
    <location>
        <position position="1"/>
    </location>
</feature>
<dbReference type="InterPro" id="IPR051431">
    <property type="entry name" value="TFIID_subunit_9"/>
</dbReference>
<feature type="non-terminal residue" evidence="7">
    <location>
        <position position="117"/>
    </location>
</feature>
<dbReference type="GO" id="GO:0051123">
    <property type="term" value="P:RNA polymerase II preinitiation complex assembly"/>
    <property type="evidence" value="ECO:0007669"/>
    <property type="project" value="TreeGrafter"/>
</dbReference>
<keyword evidence="5" id="KW-0539">Nucleus</keyword>
<proteinExistence type="inferred from homology"/>
<evidence type="ECO:0000313" key="8">
    <source>
        <dbReference type="Proteomes" id="UP000799429"/>
    </source>
</evidence>
<evidence type="ECO:0000256" key="5">
    <source>
        <dbReference type="ARBA" id="ARBA00023242"/>
    </source>
</evidence>
<sequence>RPRDARLVHAVLAALGVTAYADRVPLQLMDFAYRYTASILSDGVQLTSDGYTGVALQALRLAIASRLQYQFTAPLAKEFLLELAAERNRVALPRVERGWGVRLPGEKYCFTGTGWGV</sequence>
<name>A0A9P4SB28_9PEZI</name>
<evidence type="ECO:0000256" key="1">
    <source>
        <dbReference type="ARBA" id="ARBA00004123"/>
    </source>
</evidence>
<evidence type="ECO:0000256" key="4">
    <source>
        <dbReference type="ARBA" id="ARBA00023163"/>
    </source>
</evidence>
<comment type="subcellular location">
    <subcellularLocation>
        <location evidence="1">Nucleus</location>
    </subcellularLocation>
</comment>
<dbReference type="EMBL" id="MU006095">
    <property type="protein sequence ID" value="KAF2839361.1"/>
    <property type="molecule type" value="Genomic_DNA"/>
</dbReference>
<evidence type="ECO:0000256" key="2">
    <source>
        <dbReference type="ARBA" id="ARBA00007646"/>
    </source>
</evidence>
<comment type="caution">
    <text evidence="7">The sequence shown here is derived from an EMBL/GenBank/DDBJ whole genome shotgun (WGS) entry which is preliminary data.</text>
</comment>
<accession>A0A9P4SB28</accession>
<dbReference type="InterPro" id="IPR009072">
    <property type="entry name" value="Histone-fold"/>
</dbReference>
<protein>
    <submittedName>
        <fullName evidence="7">Transcription factor TAFII-31</fullName>
    </submittedName>
</protein>
<dbReference type="CDD" id="cd07979">
    <property type="entry name" value="HFD_TAF9"/>
    <property type="match status" value="1"/>
</dbReference>
<dbReference type="OrthoDB" id="341924at2759"/>